<feature type="compositionally biased region" description="Pro residues" evidence="1">
    <location>
        <begin position="290"/>
        <end position="315"/>
    </location>
</feature>
<dbReference type="Proteomes" id="UP000612055">
    <property type="component" value="Unassembled WGS sequence"/>
</dbReference>
<protein>
    <recommendedName>
        <fullName evidence="2">Pherophorin domain-containing protein</fullName>
    </recommendedName>
</protein>
<evidence type="ECO:0000313" key="3">
    <source>
        <dbReference type="EMBL" id="KAG2484117.1"/>
    </source>
</evidence>
<accession>A0A835XJ55</accession>
<evidence type="ECO:0000313" key="4">
    <source>
        <dbReference type="Proteomes" id="UP000612055"/>
    </source>
</evidence>
<dbReference type="Pfam" id="PF12499">
    <property type="entry name" value="DUF3707"/>
    <property type="match status" value="1"/>
</dbReference>
<feature type="region of interest" description="Disordered" evidence="1">
    <location>
        <begin position="232"/>
        <end position="315"/>
    </location>
</feature>
<feature type="domain" description="Pherophorin" evidence="2">
    <location>
        <begin position="320"/>
        <end position="489"/>
    </location>
</feature>
<dbReference type="EMBL" id="JAEHOE010000157">
    <property type="protein sequence ID" value="KAG2484117.1"/>
    <property type="molecule type" value="Genomic_DNA"/>
</dbReference>
<proteinExistence type="predicted"/>
<keyword evidence="4" id="KW-1185">Reference proteome</keyword>
<gene>
    <name evidence="3" type="ORF">HYH03_017068</name>
</gene>
<comment type="caution">
    <text evidence="3">The sequence shown here is derived from an EMBL/GenBank/DDBJ whole genome shotgun (WGS) entry which is preliminary data.</text>
</comment>
<dbReference type="OrthoDB" id="548358at2759"/>
<reference evidence="3" key="1">
    <citation type="journal article" date="2020" name="bioRxiv">
        <title>Comparative genomics of Chlamydomonas.</title>
        <authorList>
            <person name="Craig R.J."/>
            <person name="Hasan A.R."/>
            <person name="Ness R.W."/>
            <person name="Keightley P.D."/>
        </authorList>
    </citation>
    <scope>NUCLEOTIDE SEQUENCE</scope>
    <source>
        <strain evidence="3">CCAP 11/70</strain>
    </source>
</reference>
<sequence length="500" mass="52680">MHRHGPTALRTANSRAIEIRACGVEADCLDIDIDSSNCRFLFGGPSQRDRRGRLLQRSLFLYCPVCLQWPRPGGSCPLPFGTSPPPPPPAAVRGRVTRPAPLDTAVCWGDRSMEVIPGPGGEPSLAYGGTGQVSPWAPGQPSCQWVRWGLNDTAPQSVFFSVRAGGLSCTTKSAADDYLLLNGVPAFCSDPRFYGDGAVVGCAGNNGSVYNECLWEFVVPRPGGIGWSDCSEVCTPPPTPPEPPPQQPPDAPEAPPSPDPPEAPLRPGMKAPPRPPRPPVRPGGRAPNFPAAPLPPPRPPPRPPRPPPPRPPPADPAPGFPWCDCYRRALDPTPFRLSYLNTTALRPVGGQARTQHCFSLRVSPCDPSLHCCDPASMDLRKLEVAVGQGCRSAVKAASLGGQAVDWSVSTAVVGSKEMTTWKLPGLDLPQGEVADAAPLELCVELAPPCTRLQASGGGGELGGNRGGGDFCMGPSCRHAFFNTAEDCCPTGEAAVPPGVR</sequence>
<name>A0A835XJ55_9CHLO</name>
<feature type="compositionally biased region" description="Pro residues" evidence="1">
    <location>
        <begin position="235"/>
        <end position="281"/>
    </location>
</feature>
<evidence type="ECO:0000259" key="2">
    <source>
        <dbReference type="Pfam" id="PF12499"/>
    </source>
</evidence>
<evidence type="ECO:0000256" key="1">
    <source>
        <dbReference type="SAM" id="MobiDB-lite"/>
    </source>
</evidence>
<organism evidence="3 4">
    <name type="scientific">Edaphochlamys debaryana</name>
    <dbReference type="NCBI Taxonomy" id="47281"/>
    <lineage>
        <taxon>Eukaryota</taxon>
        <taxon>Viridiplantae</taxon>
        <taxon>Chlorophyta</taxon>
        <taxon>core chlorophytes</taxon>
        <taxon>Chlorophyceae</taxon>
        <taxon>CS clade</taxon>
        <taxon>Chlamydomonadales</taxon>
        <taxon>Chlamydomonadales incertae sedis</taxon>
        <taxon>Edaphochlamys</taxon>
    </lineage>
</organism>
<dbReference type="InterPro" id="IPR024616">
    <property type="entry name" value="Pherophorin"/>
</dbReference>
<dbReference type="AlphaFoldDB" id="A0A835XJ55"/>